<dbReference type="AlphaFoldDB" id="A0A830GGJ9"/>
<evidence type="ECO:0000313" key="4">
    <source>
        <dbReference type="Proteomes" id="UP000605784"/>
    </source>
</evidence>
<proteinExistence type="predicted"/>
<dbReference type="SUPFAM" id="SSF46785">
    <property type="entry name" value="Winged helix' DNA-binding domain"/>
    <property type="match status" value="1"/>
</dbReference>
<gene>
    <name evidence="3" type="ORF">GCM10009030_04460</name>
</gene>
<dbReference type="InterPro" id="IPR036388">
    <property type="entry name" value="WH-like_DNA-bd_sf"/>
</dbReference>
<dbReference type="InterPro" id="IPR011991">
    <property type="entry name" value="ArsR-like_HTH"/>
</dbReference>
<dbReference type="GO" id="GO:0003700">
    <property type="term" value="F:DNA-binding transcription factor activity"/>
    <property type="evidence" value="ECO:0007669"/>
    <property type="project" value="InterPro"/>
</dbReference>
<dbReference type="SMART" id="SM00418">
    <property type="entry name" value="HTH_ARSR"/>
    <property type="match status" value="1"/>
</dbReference>
<dbReference type="Gene3D" id="1.10.10.10">
    <property type="entry name" value="Winged helix-like DNA-binding domain superfamily/Winged helix DNA-binding domain"/>
    <property type="match status" value="1"/>
</dbReference>
<dbReference type="EMBL" id="BMOU01000001">
    <property type="protein sequence ID" value="GGN86599.1"/>
    <property type="molecule type" value="Genomic_DNA"/>
</dbReference>
<feature type="region of interest" description="Disordered" evidence="1">
    <location>
        <begin position="1"/>
        <end position="31"/>
    </location>
</feature>
<dbReference type="Pfam" id="PF12840">
    <property type="entry name" value="HTH_20"/>
    <property type="match status" value="1"/>
</dbReference>
<dbReference type="CDD" id="cd00090">
    <property type="entry name" value="HTH_ARSR"/>
    <property type="match status" value="1"/>
</dbReference>
<reference evidence="3" key="2">
    <citation type="submission" date="2020-09" db="EMBL/GenBank/DDBJ databases">
        <authorList>
            <person name="Sun Q."/>
            <person name="Ohkuma M."/>
        </authorList>
    </citation>
    <scope>NUCLEOTIDE SEQUENCE</scope>
    <source>
        <strain evidence="3">JCM 17820</strain>
    </source>
</reference>
<protein>
    <recommendedName>
        <fullName evidence="2">HTH arsR-type domain-containing protein</fullName>
    </recommendedName>
</protein>
<keyword evidence="4" id="KW-1185">Reference proteome</keyword>
<dbReference type="Proteomes" id="UP000605784">
    <property type="component" value="Unassembled WGS sequence"/>
</dbReference>
<comment type="caution">
    <text evidence="3">The sequence shown here is derived from an EMBL/GenBank/DDBJ whole genome shotgun (WGS) entry which is preliminary data.</text>
</comment>
<dbReference type="InterPro" id="IPR001845">
    <property type="entry name" value="HTH_ArsR_DNA-bd_dom"/>
</dbReference>
<feature type="domain" description="HTH arsR-type" evidence="2">
    <location>
        <begin position="31"/>
        <end position="125"/>
    </location>
</feature>
<dbReference type="PROSITE" id="PS50987">
    <property type="entry name" value="HTH_ARSR_2"/>
    <property type="match status" value="1"/>
</dbReference>
<evidence type="ECO:0000256" key="1">
    <source>
        <dbReference type="SAM" id="MobiDB-lite"/>
    </source>
</evidence>
<evidence type="ECO:0000259" key="2">
    <source>
        <dbReference type="PROSITE" id="PS50987"/>
    </source>
</evidence>
<name>A0A830GGJ9_9EURY</name>
<reference evidence="3" key="1">
    <citation type="journal article" date="2014" name="Int. J. Syst. Evol. Microbiol.">
        <title>Complete genome sequence of Corynebacterium casei LMG S-19264T (=DSM 44701T), isolated from a smear-ripened cheese.</title>
        <authorList>
            <consortium name="US DOE Joint Genome Institute (JGI-PGF)"/>
            <person name="Walter F."/>
            <person name="Albersmeier A."/>
            <person name="Kalinowski J."/>
            <person name="Ruckert C."/>
        </authorList>
    </citation>
    <scope>NUCLEOTIDE SEQUENCE</scope>
    <source>
        <strain evidence="3">JCM 17820</strain>
    </source>
</reference>
<accession>A0A830GGJ9</accession>
<feature type="compositionally biased region" description="Basic and acidic residues" evidence="1">
    <location>
        <begin position="1"/>
        <end position="21"/>
    </location>
</feature>
<feature type="compositionally biased region" description="Polar residues" evidence="1">
    <location>
        <begin position="22"/>
        <end position="31"/>
    </location>
</feature>
<dbReference type="PANTHER" id="PTHR38600:SF1">
    <property type="entry name" value="TRANSCRIPTIONAL REGULATORY PROTEIN"/>
    <property type="match status" value="1"/>
</dbReference>
<dbReference type="PANTHER" id="PTHR38600">
    <property type="entry name" value="TRANSCRIPTIONAL REGULATORY PROTEIN"/>
    <property type="match status" value="1"/>
</dbReference>
<sequence length="125" mass="14541">MVHAHDSDRRGVDGRAAERQTFETGTNSQDTRGMEKALWYLLTATRGGANRARIIDALTERPMNANELADELDVGYKTIRHHMEQLEEHDVVESGDEDYAKLYFLTDRFDQYRDTFEDIVEQMDR</sequence>
<dbReference type="InterPro" id="IPR036390">
    <property type="entry name" value="WH_DNA-bd_sf"/>
</dbReference>
<organism evidence="3 4">
    <name type="scientific">Haloarcula pellucida</name>
    <dbReference type="NCBI Taxonomy" id="1427151"/>
    <lineage>
        <taxon>Archaea</taxon>
        <taxon>Methanobacteriati</taxon>
        <taxon>Methanobacteriota</taxon>
        <taxon>Stenosarchaea group</taxon>
        <taxon>Halobacteria</taxon>
        <taxon>Halobacteriales</taxon>
        <taxon>Haloarculaceae</taxon>
        <taxon>Haloarcula</taxon>
    </lineage>
</organism>
<evidence type="ECO:0000313" key="3">
    <source>
        <dbReference type="EMBL" id="GGN86599.1"/>
    </source>
</evidence>